<protein>
    <submittedName>
        <fullName evidence="1">Uncharacterized protein</fullName>
    </submittedName>
</protein>
<name>A0ABT4RQ17_9ACTN</name>
<keyword evidence="2" id="KW-1185">Reference proteome</keyword>
<evidence type="ECO:0000313" key="1">
    <source>
        <dbReference type="EMBL" id="MDA0140639.1"/>
    </source>
</evidence>
<proteinExistence type="predicted"/>
<accession>A0ABT4RQ17</accession>
<comment type="caution">
    <text evidence="1">The sequence shown here is derived from an EMBL/GenBank/DDBJ whole genome shotgun (WGS) entry which is preliminary data.</text>
</comment>
<evidence type="ECO:0000313" key="2">
    <source>
        <dbReference type="Proteomes" id="UP001147700"/>
    </source>
</evidence>
<organism evidence="1 2">
    <name type="scientific">Solirubrobacter deserti</name>
    <dbReference type="NCBI Taxonomy" id="2282478"/>
    <lineage>
        <taxon>Bacteria</taxon>
        <taxon>Bacillati</taxon>
        <taxon>Actinomycetota</taxon>
        <taxon>Thermoleophilia</taxon>
        <taxon>Solirubrobacterales</taxon>
        <taxon>Solirubrobacteraceae</taxon>
        <taxon>Solirubrobacter</taxon>
    </lineage>
</organism>
<sequence length="152" mass="16231">MPELYVALLHMPGAFVYAGTQASSVAEAVAAFGDEVLGIEWLQTFDSLPARGQENEAVQAVLAGLLDAPVVFVEGYDEDEAGDPLDGMRAHLDHWVDEAAERFGEFSVGAYGFVLEMQLGDEVELGWAYGGALTPGAAELFARAADMARFQS</sequence>
<reference evidence="1" key="1">
    <citation type="submission" date="2022-10" db="EMBL/GenBank/DDBJ databases">
        <title>The WGS of Solirubrobacter sp. CPCC 204708.</title>
        <authorList>
            <person name="Jiang Z."/>
        </authorList>
    </citation>
    <scope>NUCLEOTIDE SEQUENCE</scope>
    <source>
        <strain evidence="1">CPCC 204708</strain>
    </source>
</reference>
<dbReference type="EMBL" id="JAPCID010000042">
    <property type="protein sequence ID" value="MDA0140639.1"/>
    <property type="molecule type" value="Genomic_DNA"/>
</dbReference>
<dbReference type="Proteomes" id="UP001147700">
    <property type="component" value="Unassembled WGS sequence"/>
</dbReference>
<gene>
    <name evidence="1" type="ORF">OJ962_24290</name>
</gene>
<dbReference type="RefSeq" id="WP_202955903.1">
    <property type="nucleotide sequence ID" value="NZ_JAPCID010000042.1"/>
</dbReference>